<evidence type="ECO:0000313" key="1">
    <source>
        <dbReference type="EMBL" id="TGZ44708.1"/>
    </source>
</evidence>
<evidence type="ECO:0000313" key="2">
    <source>
        <dbReference type="Proteomes" id="UP000310200"/>
    </source>
</evidence>
<dbReference type="EMBL" id="QBLH01003157">
    <property type="protein sequence ID" value="TGZ44708.1"/>
    <property type="molecule type" value="Genomic_DNA"/>
</dbReference>
<comment type="caution">
    <text evidence="1">The sequence shown here is derived from an EMBL/GenBank/DDBJ whole genome shotgun (WGS) entry which is preliminary data.</text>
</comment>
<sequence>MQARAIQVAAGNPALSSLTPERGPHATLLGNTLFISHFIVYGLRQKGASNALFRDRRWLFVAYRSRGLLTRLYRSKSRISQSYQRYPGSPAGCYTGSFVYRYRGRGQANVAGHYAILAKGFRDGTPGIEHRG</sequence>
<protein>
    <submittedName>
        <fullName evidence="1">Uncharacterized protein</fullName>
    </submittedName>
</protein>
<gene>
    <name evidence="1" type="ORF">DBV15_08367</name>
</gene>
<dbReference type="AlphaFoldDB" id="A0A4S2KBP8"/>
<name>A0A4S2KBP8_9HYME</name>
<dbReference type="Proteomes" id="UP000310200">
    <property type="component" value="Unassembled WGS sequence"/>
</dbReference>
<reference evidence="1 2" key="1">
    <citation type="journal article" date="2019" name="Philos. Trans. R. Soc. Lond., B, Biol. Sci.">
        <title>Ant behaviour and brain gene expression of defending hosts depend on the ecological success of the intruding social parasite.</title>
        <authorList>
            <person name="Kaur R."/>
            <person name="Stoldt M."/>
            <person name="Jongepier E."/>
            <person name="Feldmeyer B."/>
            <person name="Menzel F."/>
            <person name="Bornberg-Bauer E."/>
            <person name="Foitzik S."/>
        </authorList>
    </citation>
    <scope>NUCLEOTIDE SEQUENCE [LARGE SCALE GENOMIC DNA]</scope>
    <source>
        <tissue evidence="1">Whole body</tissue>
    </source>
</reference>
<accession>A0A4S2KBP8</accession>
<keyword evidence="2" id="KW-1185">Reference proteome</keyword>
<organism evidence="1 2">
    <name type="scientific">Temnothorax longispinosus</name>
    <dbReference type="NCBI Taxonomy" id="300112"/>
    <lineage>
        <taxon>Eukaryota</taxon>
        <taxon>Metazoa</taxon>
        <taxon>Ecdysozoa</taxon>
        <taxon>Arthropoda</taxon>
        <taxon>Hexapoda</taxon>
        <taxon>Insecta</taxon>
        <taxon>Pterygota</taxon>
        <taxon>Neoptera</taxon>
        <taxon>Endopterygota</taxon>
        <taxon>Hymenoptera</taxon>
        <taxon>Apocrita</taxon>
        <taxon>Aculeata</taxon>
        <taxon>Formicoidea</taxon>
        <taxon>Formicidae</taxon>
        <taxon>Myrmicinae</taxon>
        <taxon>Temnothorax</taxon>
    </lineage>
</organism>
<proteinExistence type="predicted"/>